<organism evidence="2 3">
    <name type="scientific">Cryobacterium psychrotolerans</name>
    <dbReference type="NCBI Taxonomy" id="386301"/>
    <lineage>
        <taxon>Bacteria</taxon>
        <taxon>Bacillati</taxon>
        <taxon>Actinomycetota</taxon>
        <taxon>Actinomycetes</taxon>
        <taxon>Micrococcales</taxon>
        <taxon>Microbacteriaceae</taxon>
        <taxon>Cryobacterium</taxon>
    </lineage>
</organism>
<name>A0A1G9G8N6_9MICO</name>
<reference evidence="2 3" key="1">
    <citation type="submission" date="2016-10" db="EMBL/GenBank/DDBJ databases">
        <authorList>
            <person name="de Groot N.N."/>
        </authorList>
    </citation>
    <scope>NUCLEOTIDE SEQUENCE [LARGE SCALE GENOMIC DNA]</scope>
    <source>
        <strain evidence="2 3">CGMCC 1.5382</strain>
    </source>
</reference>
<gene>
    <name evidence="2" type="ORF">SAMN05216282_12038</name>
</gene>
<dbReference type="EMBL" id="FNFU01000020">
    <property type="protein sequence ID" value="SDK97088.1"/>
    <property type="molecule type" value="Genomic_DNA"/>
</dbReference>
<keyword evidence="3" id="KW-1185">Reference proteome</keyword>
<protein>
    <submittedName>
        <fullName evidence="2">Uncharacterized protein</fullName>
    </submittedName>
</protein>
<proteinExistence type="predicted"/>
<evidence type="ECO:0000256" key="1">
    <source>
        <dbReference type="SAM" id="MobiDB-lite"/>
    </source>
</evidence>
<evidence type="ECO:0000313" key="3">
    <source>
        <dbReference type="Proteomes" id="UP000198701"/>
    </source>
</evidence>
<evidence type="ECO:0000313" key="2">
    <source>
        <dbReference type="EMBL" id="SDK97088.1"/>
    </source>
</evidence>
<sequence length="68" mass="6970">MAGKTYAAQLERLGPHRAGVVCLYLGDLGKVDLTVLEEIVAESLVTLPPAGAGRGPAVGPYNNSASHP</sequence>
<feature type="region of interest" description="Disordered" evidence="1">
    <location>
        <begin position="49"/>
        <end position="68"/>
    </location>
</feature>
<feature type="compositionally biased region" description="Low complexity" evidence="1">
    <location>
        <begin position="49"/>
        <end position="60"/>
    </location>
</feature>
<accession>A0A1G9G8N6</accession>
<dbReference type="STRING" id="386301.SAMN05216282_12038"/>
<dbReference type="RefSeq" id="WP_092324647.1">
    <property type="nucleotide sequence ID" value="NZ_FNFU01000020.1"/>
</dbReference>
<dbReference type="AlphaFoldDB" id="A0A1G9G8N6"/>
<dbReference type="Proteomes" id="UP000198701">
    <property type="component" value="Unassembled WGS sequence"/>
</dbReference>